<comment type="similarity">
    <text evidence="3">Belongs to the bacterial ribosomal protein bS16 family.</text>
</comment>
<gene>
    <name evidence="3" type="primary">rpsP</name>
    <name evidence="5" type="ORF">A2765_05760</name>
</gene>
<dbReference type="GO" id="GO:0006412">
    <property type="term" value="P:translation"/>
    <property type="evidence" value="ECO:0007669"/>
    <property type="project" value="UniProtKB-UniRule"/>
</dbReference>
<feature type="compositionally biased region" description="Low complexity" evidence="4">
    <location>
        <begin position="99"/>
        <end position="133"/>
    </location>
</feature>
<evidence type="ECO:0000313" key="5">
    <source>
        <dbReference type="EMBL" id="OGG58425.1"/>
    </source>
</evidence>
<dbReference type="InterPro" id="IPR000307">
    <property type="entry name" value="Ribosomal_bS16"/>
</dbReference>
<dbReference type="GO" id="GO:0015935">
    <property type="term" value="C:small ribosomal subunit"/>
    <property type="evidence" value="ECO:0007669"/>
    <property type="project" value="TreeGrafter"/>
</dbReference>
<name>A0A1F6DAK9_9BACT</name>
<keyword evidence="2 3" id="KW-0687">Ribonucleoprotein</keyword>
<dbReference type="NCBIfam" id="TIGR00002">
    <property type="entry name" value="S16"/>
    <property type="match status" value="1"/>
</dbReference>
<evidence type="ECO:0000256" key="1">
    <source>
        <dbReference type="ARBA" id="ARBA00022980"/>
    </source>
</evidence>
<evidence type="ECO:0000313" key="6">
    <source>
        <dbReference type="Proteomes" id="UP000176377"/>
    </source>
</evidence>
<dbReference type="Proteomes" id="UP000176377">
    <property type="component" value="Unassembled WGS sequence"/>
</dbReference>
<dbReference type="HAMAP" id="MF_00385">
    <property type="entry name" value="Ribosomal_bS16"/>
    <property type="match status" value="1"/>
</dbReference>
<dbReference type="Pfam" id="PF00886">
    <property type="entry name" value="Ribosomal_S16"/>
    <property type="match status" value="1"/>
</dbReference>
<keyword evidence="1 3" id="KW-0689">Ribosomal protein</keyword>
<reference evidence="5 6" key="1">
    <citation type="journal article" date="2016" name="Nat. Commun.">
        <title>Thousands of microbial genomes shed light on interconnected biogeochemical processes in an aquifer system.</title>
        <authorList>
            <person name="Anantharaman K."/>
            <person name="Brown C.T."/>
            <person name="Hug L.A."/>
            <person name="Sharon I."/>
            <person name="Castelle C.J."/>
            <person name="Probst A.J."/>
            <person name="Thomas B.C."/>
            <person name="Singh A."/>
            <person name="Wilkins M.J."/>
            <person name="Karaoz U."/>
            <person name="Brodie E.L."/>
            <person name="Williams K.H."/>
            <person name="Hubbard S.S."/>
            <person name="Banfield J.F."/>
        </authorList>
    </citation>
    <scope>NUCLEOTIDE SEQUENCE [LARGE SCALE GENOMIC DNA]</scope>
</reference>
<dbReference type="AlphaFoldDB" id="A0A1F6DAK9"/>
<dbReference type="GO" id="GO:0003735">
    <property type="term" value="F:structural constituent of ribosome"/>
    <property type="evidence" value="ECO:0007669"/>
    <property type="project" value="InterPro"/>
</dbReference>
<comment type="caution">
    <text evidence="5">The sequence shown here is derived from an EMBL/GenBank/DDBJ whole genome shotgun (WGS) entry which is preliminary data.</text>
</comment>
<accession>A0A1F6DAK9</accession>
<feature type="region of interest" description="Disordered" evidence="4">
    <location>
        <begin position="87"/>
        <end position="133"/>
    </location>
</feature>
<dbReference type="PANTHER" id="PTHR12919">
    <property type="entry name" value="30S RIBOSOMAL PROTEIN S16"/>
    <property type="match status" value="1"/>
</dbReference>
<dbReference type="InterPro" id="IPR023803">
    <property type="entry name" value="Ribosomal_bS16_dom_sf"/>
</dbReference>
<evidence type="ECO:0000256" key="2">
    <source>
        <dbReference type="ARBA" id="ARBA00023274"/>
    </source>
</evidence>
<dbReference type="GO" id="GO:0005737">
    <property type="term" value="C:cytoplasm"/>
    <property type="evidence" value="ECO:0007669"/>
    <property type="project" value="UniProtKB-ARBA"/>
</dbReference>
<evidence type="ECO:0000256" key="4">
    <source>
        <dbReference type="SAM" id="MobiDB-lite"/>
    </source>
</evidence>
<organism evidence="5 6">
    <name type="scientific">Candidatus Kaiserbacteria bacterium RIFCSPHIGHO2_01_FULL_56_24</name>
    <dbReference type="NCBI Taxonomy" id="1798487"/>
    <lineage>
        <taxon>Bacteria</taxon>
        <taxon>Candidatus Kaiseribacteriota</taxon>
    </lineage>
</organism>
<evidence type="ECO:0000256" key="3">
    <source>
        <dbReference type="HAMAP-Rule" id="MF_00385"/>
    </source>
</evidence>
<proteinExistence type="inferred from homology"/>
<dbReference type="PANTHER" id="PTHR12919:SF20">
    <property type="entry name" value="SMALL RIBOSOMAL SUBUNIT PROTEIN BS16M"/>
    <property type="match status" value="1"/>
</dbReference>
<sequence length="133" mass="14222">MLKIRLQRIGRINEPSYRVVVTEHTNGPKSGRAVETLGFYNPKSKERKLDADRIIHWISKGAQPSGTMHNMLISAGITKGKKINVLPKKTVPKKDEPAAEAAPAAEAPAAEAPAETSEAASAEEVPAETSAQA</sequence>
<protein>
    <recommendedName>
        <fullName evidence="3">Small ribosomal subunit protein bS16</fullName>
    </recommendedName>
</protein>
<dbReference type="SUPFAM" id="SSF54565">
    <property type="entry name" value="Ribosomal protein S16"/>
    <property type="match status" value="1"/>
</dbReference>
<dbReference type="EMBL" id="MFLA01000033">
    <property type="protein sequence ID" value="OGG58425.1"/>
    <property type="molecule type" value="Genomic_DNA"/>
</dbReference>
<dbReference type="Gene3D" id="3.30.1320.10">
    <property type="match status" value="1"/>
</dbReference>